<comment type="caution">
    <text evidence="3">The sequence shown here is derived from an EMBL/GenBank/DDBJ whole genome shotgun (WGS) entry which is preliminary data.</text>
</comment>
<evidence type="ECO:0000313" key="3">
    <source>
        <dbReference type="EMBL" id="KAF7353360.1"/>
    </source>
</evidence>
<dbReference type="Proteomes" id="UP000623467">
    <property type="component" value="Unassembled WGS sequence"/>
</dbReference>
<dbReference type="InterPro" id="IPR036291">
    <property type="entry name" value="NAD(P)-bd_dom_sf"/>
</dbReference>
<dbReference type="SUPFAM" id="SSF51735">
    <property type="entry name" value="NAD(P)-binding Rossmann-fold domains"/>
    <property type="match status" value="1"/>
</dbReference>
<dbReference type="EMBL" id="JACAZH010000012">
    <property type="protein sequence ID" value="KAF7353360.1"/>
    <property type="molecule type" value="Genomic_DNA"/>
</dbReference>
<dbReference type="PANTHER" id="PTHR47706:SF9">
    <property type="entry name" value="NMRA-LIKE DOMAIN-CONTAINING PROTEIN-RELATED"/>
    <property type="match status" value="1"/>
</dbReference>
<name>A0A8H6Y857_9AGAR</name>
<dbReference type="Gene3D" id="3.40.50.720">
    <property type="entry name" value="NAD(P)-binding Rossmann-like Domain"/>
    <property type="match status" value="1"/>
</dbReference>
<keyword evidence="4" id="KW-1185">Reference proteome</keyword>
<proteinExistence type="predicted"/>
<evidence type="ECO:0000313" key="4">
    <source>
        <dbReference type="Proteomes" id="UP000623467"/>
    </source>
</evidence>
<dbReference type="InterPro" id="IPR051609">
    <property type="entry name" value="NmrA/Isoflavone_reductase-like"/>
</dbReference>
<dbReference type="OrthoDB" id="5283654at2759"/>
<protein>
    <submittedName>
        <fullName evidence="3">NmrA domain-containing protein</fullName>
    </submittedName>
</protein>
<dbReference type="AlphaFoldDB" id="A0A8H6Y857"/>
<evidence type="ECO:0000256" key="1">
    <source>
        <dbReference type="ARBA" id="ARBA00022857"/>
    </source>
</evidence>
<dbReference type="GO" id="GO:0016491">
    <property type="term" value="F:oxidoreductase activity"/>
    <property type="evidence" value="ECO:0007669"/>
    <property type="project" value="UniProtKB-KW"/>
</dbReference>
<dbReference type="PANTHER" id="PTHR47706">
    <property type="entry name" value="NMRA-LIKE FAMILY PROTEIN"/>
    <property type="match status" value="1"/>
</dbReference>
<keyword evidence="1" id="KW-0521">NADP</keyword>
<organism evidence="3 4">
    <name type="scientific">Mycena sanguinolenta</name>
    <dbReference type="NCBI Taxonomy" id="230812"/>
    <lineage>
        <taxon>Eukaryota</taxon>
        <taxon>Fungi</taxon>
        <taxon>Dikarya</taxon>
        <taxon>Basidiomycota</taxon>
        <taxon>Agaricomycotina</taxon>
        <taxon>Agaricomycetes</taxon>
        <taxon>Agaricomycetidae</taxon>
        <taxon>Agaricales</taxon>
        <taxon>Marasmiineae</taxon>
        <taxon>Mycenaceae</taxon>
        <taxon>Mycena</taxon>
    </lineage>
</organism>
<reference evidence="3" key="1">
    <citation type="submission" date="2020-05" db="EMBL/GenBank/DDBJ databases">
        <title>Mycena genomes resolve the evolution of fungal bioluminescence.</title>
        <authorList>
            <person name="Tsai I.J."/>
        </authorList>
    </citation>
    <scope>NUCLEOTIDE SEQUENCE</scope>
    <source>
        <strain evidence="3">160909Yilan</strain>
    </source>
</reference>
<sequence length="242" mass="25882">MSSNFPVVLLSRPGSSMKIVPSIVQVVQVDLGDAAVIAAVLQEHKVDVVTSATPATAQKALVDGAKLAAVKLFLPSEYGFPTEGLTESALGTKSELTFSASVPEIRQYLFTRIYIGVFTEYIPRIVDYENGGKFKVIGRGHVPVSFTSLAEVTGFIAHILTTLPPTALEDRILGLTSVEHVDSITGNHGELKTFLHGISNTGRGSSGWDVVKADGQASNATGSPNALWEDHKWQSVKEVHKV</sequence>
<keyword evidence="2" id="KW-0560">Oxidoreductase</keyword>
<gene>
    <name evidence="3" type="ORF">MSAN_01524600</name>
</gene>
<evidence type="ECO:0000256" key="2">
    <source>
        <dbReference type="ARBA" id="ARBA00023002"/>
    </source>
</evidence>
<accession>A0A8H6Y857</accession>